<dbReference type="Pfam" id="PF00072">
    <property type="entry name" value="Response_reg"/>
    <property type="match status" value="1"/>
</dbReference>
<keyword evidence="9" id="KW-1185">Reference proteome</keyword>
<keyword evidence="3" id="KW-0238">DNA-binding</keyword>
<dbReference type="PANTHER" id="PTHR43214:SF43">
    <property type="entry name" value="TWO-COMPONENT RESPONSE REGULATOR"/>
    <property type="match status" value="1"/>
</dbReference>
<dbReference type="EMBL" id="JBHTCP010000014">
    <property type="protein sequence ID" value="MFC7371716.1"/>
    <property type="molecule type" value="Genomic_DNA"/>
</dbReference>
<feature type="domain" description="HTH luxR-type" evidence="6">
    <location>
        <begin position="143"/>
        <end position="208"/>
    </location>
</feature>
<protein>
    <submittedName>
        <fullName evidence="8">Response regulator</fullName>
    </submittedName>
</protein>
<dbReference type="InterPro" id="IPR001789">
    <property type="entry name" value="Sig_transdc_resp-reg_receiver"/>
</dbReference>
<dbReference type="PROSITE" id="PS50043">
    <property type="entry name" value="HTH_LUXR_2"/>
    <property type="match status" value="1"/>
</dbReference>
<dbReference type="Gene3D" id="3.40.50.2300">
    <property type="match status" value="1"/>
</dbReference>
<dbReference type="InterPro" id="IPR058245">
    <property type="entry name" value="NreC/VraR/RcsB-like_REC"/>
</dbReference>
<dbReference type="Pfam" id="PF00196">
    <property type="entry name" value="GerE"/>
    <property type="match status" value="1"/>
</dbReference>
<evidence type="ECO:0000259" key="7">
    <source>
        <dbReference type="PROSITE" id="PS50110"/>
    </source>
</evidence>
<dbReference type="SMART" id="SM00448">
    <property type="entry name" value="REC"/>
    <property type="match status" value="1"/>
</dbReference>
<keyword evidence="2" id="KW-0805">Transcription regulation</keyword>
<comment type="caution">
    <text evidence="8">The sequence shown here is derived from an EMBL/GenBank/DDBJ whole genome shotgun (WGS) entry which is preliminary data.</text>
</comment>
<evidence type="ECO:0000256" key="4">
    <source>
        <dbReference type="ARBA" id="ARBA00023163"/>
    </source>
</evidence>
<dbReference type="RefSeq" id="WP_379748573.1">
    <property type="nucleotide sequence ID" value="NZ_JBHTCP010000014.1"/>
</dbReference>
<feature type="modified residue" description="4-aspartylphosphate" evidence="5">
    <location>
        <position position="54"/>
    </location>
</feature>
<evidence type="ECO:0000256" key="5">
    <source>
        <dbReference type="PROSITE-ProRule" id="PRU00169"/>
    </source>
</evidence>
<evidence type="ECO:0000256" key="2">
    <source>
        <dbReference type="ARBA" id="ARBA00023015"/>
    </source>
</evidence>
<dbReference type="InterPro" id="IPR016032">
    <property type="entry name" value="Sig_transdc_resp-reg_C-effctor"/>
</dbReference>
<evidence type="ECO:0000259" key="6">
    <source>
        <dbReference type="PROSITE" id="PS50043"/>
    </source>
</evidence>
<feature type="domain" description="Response regulatory" evidence="7">
    <location>
        <begin position="3"/>
        <end position="119"/>
    </location>
</feature>
<gene>
    <name evidence="8" type="ORF">ACFQPF_08505</name>
</gene>
<sequence length="213" mass="23434">MISIMIVDDHAILRDGLKTIFALEEDMTVAGEAISAEDAIVQMPAVAPDVVIMDINLPGMNGVEAAEVLKRKYPSTKVLVLTMYNHDEYLLAALKAGADGYLLKDAPSEQVVDAVKAVYKGESILTPSMTKKLVNLHLQSSKVKREENDLTDREQEVLIGLVEGLSNKEIAEKLFISDKTVKIHVSKIFKKLNVKSRSQAVIYAVQNQLVPMS</sequence>
<dbReference type="CDD" id="cd17535">
    <property type="entry name" value="REC_NarL-like"/>
    <property type="match status" value="1"/>
</dbReference>
<dbReference type="PROSITE" id="PS50110">
    <property type="entry name" value="RESPONSE_REGULATORY"/>
    <property type="match status" value="1"/>
</dbReference>
<dbReference type="CDD" id="cd06170">
    <property type="entry name" value="LuxR_C_like"/>
    <property type="match status" value="1"/>
</dbReference>
<name>A0ABW2NST1_9BACL</name>
<dbReference type="PANTHER" id="PTHR43214">
    <property type="entry name" value="TWO-COMPONENT RESPONSE REGULATOR"/>
    <property type="match status" value="1"/>
</dbReference>
<dbReference type="InterPro" id="IPR011006">
    <property type="entry name" value="CheY-like_superfamily"/>
</dbReference>
<keyword evidence="4" id="KW-0804">Transcription</keyword>
<dbReference type="SUPFAM" id="SSF52172">
    <property type="entry name" value="CheY-like"/>
    <property type="match status" value="1"/>
</dbReference>
<keyword evidence="1 5" id="KW-0597">Phosphoprotein</keyword>
<dbReference type="PRINTS" id="PR00038">
    <property type="entry name" value="HTHLUXR"/>
</dbReference>
<evidence type="ECO:0000256" key="3">
    <source>
        <dbReference type="ARBA" id="ARBA00023125"/>
    </source>
</evidence>
<organism evidence="8 9">
    <name type="scientific">Fictibacillus iocasae</name>
    <dbReference type="NCBI Taxonomy" id="2715437"/>
    <lineage>
        <taxon>Bacteria</taxon>
        <taxon>Bacillati</taxon>
        <taxon>Bacillota</taxon>
        <taxon>Bacilli</taxon>
        <taxon>Bacillales</taxon>
        <taxon>Fictibacillaceae</taxon>
        <taxon>Fictibacillus</taxon>
    </lineage>
</organism>
<evidence type="ECO:0000313" key="8">
    <source>
        <dbReference type="EMBL" id="MFC7371716.1"/>
    </source>
</evidence>
<proteinExistence type="predicted"/>
<dbReference type="InterPro" id="IPR039420">
    <property type="entry name" value="WalR-like"/>
</dbReference>
<accession>A0ABW2NST1</accession>
<dbReference type="SUPFAM" id="SSF46894">
    <property type="entry name" value="C-terminal effector domain of the bipartite response regulators"/>
    <property type="match status" value="1"/>
</dbReference>
<dbReference type="SMART" id="SM00421">
    <property type="entry name" value="HTH_LUXR"/>
    <property type="match status" value="1"/>
</dbReference>
<dbReference type="InterPro" id="IPR000792">
    <property type="entry name" value="Tscrpt_reg_LuxR_C"/>
</dbReference>
<evidence type="ECO:0000256" key="1">
    <source>
        <dbReference type="ARBA" id="ARBA00022553"/>
    </source>
</evidence>
<dbReference type="Proteomes" id="UP001596549">
    <property type="component" value="Unassembled WGS sequence"/>
</dbReference>
<evidence type="ECO:0000313" key="9">
    <source>
        <dbReference type="Proteomes" id="UP001596549"/>
    </source>
</evidence>
<reference evidence="9" key="1">
    <citation type="journal article" date="2019" name="Int. J. Syst. Evol. Microbiol.">
        <title>The Global Catalogue of Microorganisms (GCM) 10K type strain sequencing project: providing services to taxonomists for standard genome sequencing and annotation.</title>
        <authorList>
            <consortium name="The Broad Institute Genomics Platform"/>
            <consortium name="The Broad Institute Genome Sequencing Center for Infectious Disease"/>
            <person name="Wu L."/>
            <person name="Ma J."/>
        </authorList>
    </citation>
    <scope>NUCLEOTIDE SEQUENCE [LARGE SCALE GENOMIC DNA]</scope>
    <source>
        <strain evidence="9">NBRC 106396</strain>
    </source>
</reference>